<organism evidence="2 3">
    <name type="scientific">Folsomia candida</name>
    <name type="common">Springtail</name>
    <dbReference type="NCBI Taxonomy" id="158441"/>
    <lineage>
        <taxon>Eukaryota</taxon>
        <taxon>Metazoa</taxon>
        <taxon>Ecdysozoa</taxon>
        <taxon>Arthropoda</taxon>
        <taxon>Hexapoda</taxon>
        <taxon>Collembola</taxon>
        <taxon>Entomobryomorpha</taxon>
        <taxon>Isotomoidea</taxon>
        <taxon>Isotomidae</taxon>
        <taxon>Proisotominae</taxon>
        <taxon>Folsomia</taxon>
    </lineage>
</organism>
<dbReference type="Proteomes" id="UP000198287">
    <property type="component" value="Unassembled WGS sequence"/>
</dbReference>
<evidence type="ECO:0000313" key="3">
    <source>
        <dbReference type="Proteomes" id="UP000198287"/>
    </source>
</evidence>
<dbReference type="OrthoDB" id="8251760at2759"/>
<dbReference type="AlphaFoldDB" id="A0A226EPD0"/>
<accession>A0A226EPD0</accession>
<dbReference type="EMBL" id="LNIX01000003">
    <property type="protein sequence ID" value="OXA58671.1"/>
    <property type="molecule type" value="Genomic_DNA"/>
</dbReference>
<evidence type="ECO:0000256" key="1">
    <source>
        <dbReference type="SAM" id="MobiDB-lite"/>
    </source>
</evidence>
<evidence type="ECO:0000313" key="2">
    <source>
        <dbReference type="EMBL" id="OXA58671.1"/>
    </source>
</evidence>
<gene>
    <name evidence="2" type="ORF">Fcan01_08183</name>
</gene>
<feature type="region of interest" description="Disordered" evidence="1">
    <location>
        <begin position="645"/>
        <end position="666"/>
    </location>
</feature>
<name>A0A226EPD0_FOLCA</name>
<sequence length="922" mass="99776">MKKINGIGSSGPVSRLRSLQPISESWRSAKELENPAPVNQTPDSFDNLTSENLDLHNNNMNALNGSVMTAMVPFGENIVDQVVEASEEATPAPPEKQVVINLVANSTATEPLQIVSPLTPQQVMDAELTQSSHKLHTNFTAEKVEDMNSGNNKDLEIGQGVNMSSAKSVHHIPTEIEFEFGGEEKHPSTISTEEATSTTASLTTTTMSAEIGSTVQEEGTSALLQSQMPTEVQTTTTELSPLAIESTSTTPSSEPLPVTFPPPNGSETTVIVGTQDQATTTATTHANDESTHINNDTLANSSINMVPIETSPPTQNGTSIPQATEIISPQTETVPATQHPEISPLPTETTPNQIVTVLDNAITPASIPTIPTHVLPSSAPTEILMTQNETASTLSTLEILSPNETAQPISQTVLQNETVTTSPTPTETISQNETVTATDILSPNETVSITPTVITTPTSSEIIISPNDTVSVSPTSNETILSNEMTQPTDFISPNEANFLSTPPSPINLTSFVATTLPVTTETVPSTLVTTTPHGESIVTAISTTENETLTTLTSTQTQKTTIISEIETSSQVPTSILQASKNETVENATLSLTPIEIESSTVAASGSIFHQNDTVPILDLLPSVNETISEIFNTTQSHADILTTTGHTEPPSEKPTTDIPHTTTESNVPIFHEDYEDHLLQGGTSPGCMYEDRERFKRNLQATAFSWIHGIPTMLSFSRHTSCVGILQKNGTRSIKHLKKMFPEFPSSETSVETAAFIHDNVVLIDSSPAQRVWTYMYDQDKDSYKSMTQMSKSQFLEMCDIPTFSSHIKAFAQVSAQDPTCILFGDSREATLSSNATSEAVSLAGCIKFMLDKEFVTHVEAVFRWLDEPFITSIYVYGSDGELYRIFRNNLPGTLWTPGNYEVLQYSQFPLPRQTQNLNF</sequence>
<protein>
    <submittedName>
        <fullName evidence="2">Uncharacterized protein</fullName>
    </submittedName>
</protein>
<proteinExistence type="predicted"/>
<reference evidence="2 3" key="1">
    <citation type="submission" date="2015-12" db="EMBL/GenBank/DDBJ databases">
        <title>The genome of Folsomia candida.</title>
        <authorList>
            <person name="Faddeeva A."/>
            <person name="Derks M.F."/>
            <person name="Anvar Y."/>
            <person name="Smit S."/>
            <person name="Van Straalen N."/>
            <person name="Roelofs D."/>
        </authorList>
    </citation>
    <scope>NUCLEOTIDE SEQUENCE [LARGE SCALE GENOMIC DNA]</scope>
    <source>
        <strain evidence="2 3">VU population</strain>
        <tissue evidence="2">Whole body</tissue>
    </source>
</reference>
<comment type="caution">
    <text evidence="2">The sequence shown here is derived from an EMBL/GenBank/DDBJ whole genome shotgun (WGS) entry which is preliminary data.</text>
</comment>
<keyword evidence="3" id="KW-1185">Reference proteome</keyword>